<organism evidence="1">
    <name type="scientific">uncultured marine phage</name>
    <dbReference type="NCBI Taxonomy" id="707152"/>
    <lineage>
        <taxon>Viruses</taxon>
        <taxon>environmental samples</taxon>
    </lineage>
</organism>
<proteinExistence type="predicted"/>
<sequence>MMNFSDYKLLLETFTLKYMSFDWDDNILFMPTVIHMQRSEGGQWIDEDVSTEKFAQIRSNKDWRIKDNKPEVAFAEFRDYGPRGENAFIEDTKKAIAKKDFGPSWDQFIKALVRGNIFSIITARGHEPQTLRKGTRYVIDTQLSDEQKHEMAANLTAYHNMFSNTDPMKEFSFDQLVEEYLDSCDFIGITSKAFAKMAGDDFDSSNPEEGKQIAMEHFIKKIHDFGKQVGGKVQMGFSDDDKGNVEHIHKLFRDELSLKYVMDYTVFDTSDPKLKGGVKMEESVRTFNEYKGGEKIEWYKPENL</sequence>
<dbReference type="EMBL" id="OU342829">
    <property type="protein sequence ID" value="CAG7580569.1"/>
    <property type="molecule type" value="Genomic_DNA"/>
</dbReference>
<evidence type="ECO:0000313" key="1">
    <source>
        <dbReference type="EMBL" id="CAG7580569.1"/>
    </source>
</evidence>
<protein>
    <submittedName>
        <fullName evidence="1">Uncharacterized protein</fullName>
    </submittedName>
</protein>
<gene>
    <name evidence="1" type="ORF">SLAVMIC_00480</name>
</gene>
<name>A0A8D9FRK6_9VIRU</name>
<reference evidence="1" key="1">
    <citation type="submission" date="2021-06" db="EMBL/GenBank/DDBJ databases">
        <authorList>
            <person name="Gannon L."/>
            <person name="Redgwell R T."/>
            <person name="Michniewski S."/>
            <person name="Harrison D C."/>
            <person name="Millard A."/>
        </authorList>
    </citation>
    <scope>NUCLEOTIDE SEQUENCE</scope>
</reference>
<accession>A0A8D9FRK6</accession>